<evidence type="ECO:0000256" key="6">
    <source>
        <dbReference type="ARBA" id="ARBA00023136"/>
    </source>
</evidence>
<evidence type="ECO:0000256" key="7">
    <source>
        <dbReference type="SAM" id="Phobius"/>
    </source>
</evidence>
<evidence type="ECO:0000313" key="8">
    <source>
        <dbReference type="EMBL" id="MBW2942103.1"/>
    </source>
</evidence>
<keyword evidence="3" id="KW-1003">Cell membrane</keyword>
<keyword evidence="9" id="KW-1185">Reference proteome</keyword>
<name>A0ABS6VUU8_9GAMM</name>
<evidence type="ECO:0000256" key="4">
    <source>
        <dbReference type="ARBA" id="ARBA00022692"/>
    </source>
</evidence>
<dbReference type="InterPro" id="IPR051907">
    <property type="entry name" value="DoxX-like_oxidoreductase"/>
</dbReference>
<keyword evidence="6 7" id="KW-0472">Membrane</keyword>
<dbReference type="EMBL" id="JAHWDQ010000004">
    <property type="protein sequence ID" value="MBW2942103.1"/>
    <property type="molecule type" value="Genomic_DNA"/>
</dbReference>
<feature type="transmembrane region" description="Helical" evidence="7">
    <location>
        <begin position="21"/>
        <end position="41"/>
    </location>
</feature>
<evidence type="ECO:0000256" key="3">
    <source>
        <dbReference type="ARBA" id="ARBA00022475"/>
    </source>
</evidence>
<evidence type="ECO:0000256" key="5">
    <source>
        <dbReference type="ARBA" id="ARBA00022989"/>
    </source>
</evidence>
<feature type="transmembrane region" description="Helical" evidence="7">
    <location>
        <begin position="94"/>
        <end position="113"/>
    </location>
</feature>
<reference evidence="8" key="1">
    <citation type="submission" date="2021-07" db="EMBL/GenBank/DDBJ databases">
        <title>Zhongshania sp. CAU 1632 isolated from seawater.</title>
        <authorList>
            <person name="Kim W."/>
        </authorList>
    </citation>
    <scope>NUCLEOTIDE SEQUENCE</scope>
    <source>
        <strain evidence="8">CAU 1632</strain>
    </source>
</reference>
<dbReference type="RefSeq" id="WP_219044342.1">
    <property type="nucleotide sequence ID" value="NZ_JAHWDQ010000004.1"/>
</dbReference>
<evidence type="ECO:0000256" key="2">
    <source>
        <dbReference type="ARBA" id="ARBA00006679"/>
    </source>
</evidence>
<organism evidence="8 9">
    <name type="scientific">Zhongshania aquimaris</name>
    <dbReference type="NCBI Taxonomy" id="2857107"/>
    <lineage>
        <taxon>Bacteria</taxon>
        <taxon>Pseudomonadati</taxon>
        <taxon>Pseudomonadota</taxon>
        <taxon>Gammaproteobacteria</taxon>
        <taxon>Cellvibrionales</taxon>
        <taxon>Spongiibacteraceae</taxon>
        <taxon>Zhongshania</taxon>
    </lineage>
</organism>
<comment type="caution">
    <text evidence="8">The sequence shown here is derived from an EMBL/GenBank/DDBJ whole genome shotgun (WGS) entry which is preliminary data.</text>
</comment>
<feature type="transmembrane region" description="Helical" evidence="7">
    <location>
        <begin position="170"/>
        <end position="189"/>
    </location>
</feature>
<sequence>MLDFINKIRNLQTAIAKMVTPLDGLPALALRLYLVPVFWMAGSSKMMHFSATVDWFGNSDWGLGLPFPYVMAFLATAAEVGGALLLLLGFATRWISIPLAATMIVAATTVHWHNGWQAIADASAPFANDRVLDSVEKLTAARSLLETHGNYDWLTSSGNFVVLNNGIEFAVTYLVMLLALMVMGGGRFVSADYWLDRALTVTK</sequence>
<gene>
    <name evidence="8" type="ORF">KXJ70_15005</name>
</gene>
<feature type="transmembrane region" description="Helical" evidence="7">
    <location>
        <begin position="61"/>
        <end position="87"/>
    </location>
</feature>
<proteinExistence type="inferred from homology"/>
<dbReference type="InterPro" id="IPR032808">
    <property type="entry name" value="DoxX"/>
</dbReference>
<accession>A0ABS6VUU8</accession>
<dbReference type="Proteomes" id="UP001166291">
    <property type="component" value="Unassembled WGS sequence"/>
</dbReference>
<keyword evidence="4 7" id="KW-0812">Transmembrane</keyword>
<protein>
    <submittedName>
        <fullName evidence="8">DoxX family protein</fullName>
    </submittedName>
</protein>
<evidence type="ECO:0000313" key="9">
    <source>
        <dbReference type="Proteomes" id="UP001166291"/>
    </source>
</evidence>
<comment type="similarity">
    <text evidence="2">Belongs to the DoxX family.</text>
</comment>
<dbReference type="Pfam" id="PF07681">
    <property type="entry name" value="DoxX"/>
    <property type="match status" value="1"/>
</dbReference>
<keyword evidence="5 7" id="KW-1133">Transmembrane helix</keyword>
<evidence type="ECO:0000256" key="1">
    <source>
        <dbReference type="ARBA" id="ARBA00004651"/>
    </source>
</evidence>
<dbReference type="PANTHER" id="PTHR33452:SF19">
    <property type="entry name" value="DOXX FAMILY PROTEIN"/>
    <property type="match status" value="1"/>
</dbReference>
<dbReference type="PANTHER" id="PTHR33452">
    <property type="entry name" value="OXIDOREDUCTASE CATD-RELATED"/>
    <property type="match status" value="1"/>
</dbReference>
<comment type="subcellular location">
    <subcellularLocation>
        <location evidence="1">Cell membrane</location>
        <topology evidence="1">Multi-pass membrane protein</topology>
    </subcellularLocation>
</comment>